<protein>
    <recommendedName>
        <fullName evidence="4">NERD domain-containing protein</fullName>
    </recommendedName>
</protein>
<dbReference type="GeneID" id="78231552"/>
<proteinExistence type="predicted"/>
<dbReference type="AlphaFoldDB" id="E7GEN8"/>
<reference evidence="2 3" key="1">
    <citation type="submission" date="2010-12" db="EMBL/GenBank/DDBJ databases">
        <title>The Genome Sequence of Coprobacillus sp. strain 29_1.</title>
        <authorList>
            <consortium name="The Broad Institute Genome Sequencing Platform"/>
            <person name="Earl A."/>
            <person name="Ward D."/>
            <person name="Feldgarden M."/>
            <person name="Gevers D."/>
            <person name="Daigneault M."/>
            <person name="Sibley C.D."/>
            <person name="White A."/>
            <person name="Strauss J."/>
            <person name="Allen-Vercoe E."/>
            <person name="Young S.K."/>
            <person name="Zeng Q."/>
            <person name="Gargeya S."/>
            <person name="Fitzgerald M."/>
            <person name="Haas B."/>
            <person name="Abouelleil A."/>
            <person name="Alvarado L."/>
            <person name="Arachchi H.M."/>
            <person name="Berlin A."/>
            <person name="Brown A."/>
            <person name="Chapman S.B."/>
            <person name="Chen Z."/>
            <person name="Dunbar C."/>
            <person name="Freedman E."/>
            <person name="Gearin G."/>
            <person name="Gellesch M."/>
            <person name="Goldberg J."/>
            <person name="Griggs A."/>
            <person name="Gujja S."/>
            <person name="Heilman E."/>
            <person name="Heiman D."/>
            <person name="Howarth C."/>
            <person name="Larson L."/>
            <person name="Lui A."/>
            <person name="MacDonald P.J.P."/>
            <person name="Mehta T."/>
            <person name="Montmayeur A."/>
            <person name="Murphy C."/>
            <person name="Neiman D."/>
            <person name="Pearson M."/>
            <person name="Priest M."/>
            <person name="Roberts A."/>
            <person name="Saif S."/>
            <person name="Shea T."/>
            <person name="Shenoy N."/>
            <person name="Sisk P."/>
            <person name="Stolte C."/>
            <person name="Sykes S."/>
            <person name="White J."/>
            <person name="Yandava C."/>
            <person name="Nusbaum C."/>
            <person name="Birren B."/>
        </authorList>
    </citation>
    <scope>NUCLEOTIDE SEQUENCE [LARGE SCALE GENOMIC DNA]</scope>
    <source>
        <strain evidence="2 3">29_1</strain>
    </source>
</reference>
<feature type="transmembrane region" description="Helical" evidence="1">
    <location>
        <begin position="449"/>
        <end position="471"/>
    </location>
</feature>
<evidence type="ECO:0008006" key="4">
    <source>
        <dbReference type="Google" id="ProtNLM"/>
    </source>
</evidence>
<dbReference type="HOGENOM" id="CLU_494103_0_0_9"/>
<dbReference type="eggNOG" id="ENOG5033JFI">
    <property type="taxonomic scope" value="Bacteria"/>
</dbReference>
<accession>E7GEN8</accession>
<keyword evidence="1" id="KW-1133">Transmembrane helix</keyword>
<dbReference type="OrthoDB" id="5782056at2"/>
<keyword evidence="1" id="KW-0472">Membrane</keyword>
<gene>
    <name evidence="2" type="ORF">HMPREF9488_03180</name>
</gene>
<evidence type="ECO:0000313" key="2">
    <source>
        <dbReference type="EMBL" id="EFW03489.1"/>
    </source>
</evidence>
<evidence type="ECO:0000313" key="3">
    <source>
        <dbReference type="Proteomes" id="UP000003157"/>
    </source>
</evidence>
<feature type="transmembrane region" description="Helical" evidence="1">
    <location>
        <begin position="483"/>
        <end position="501"/>
    </location>
</feature>
<organism evidence="2 3">
    <name type="scientific">Coprobacillus cateniformis</name>
    <dbReference type="NCBI Taxonomy" id="100884"/>
    <lineage>
        <taxon>Bacteria</taxon>
        <taxon>Bacillati</taxon>
        <taxon>Bacillota</taxon>
        <taxon>Erysipelotrichia</taxon>
        <taxon>Erysipelotrichales</taxon>
        <taxon>Coprobacillaceae</taxon>
        <taxon>Coprobacillus</taxon>
    </lineage>
</organism>
<name>E7GEN8_9FIRM</name>
<dbReference type="Proteomes" id="UP000003157">
    <property type="component" value="Unassembled WGS sequence"/>
</dbReference>
<dbReference type="STRING" id="100884.GCA_000269565_03812"/>
<keyword evidence="1" id="KW-0812">Transmembrane</keyword>
<keyword evidence="3" id="KW-1185">Reference proteome</keyword>
<dbReference type="EMBL" id="ADKX01000046">
    <property type="protein sequence ID" value="EFW03489.1"/>
    <property type="molecule type" value="Genomic_DNA"/>
</dbReference>
<feature type="transmembrane region" description="Helical" evidence="1">
    <location>
        <begin position="522"/>
        <end position="546"/>
    </location>
</feature>
<comment type="caution">
    <text evidence="2">The sequence shown here is derived from an EMBL/GenBank/DDBJ whole genome shotgun (WGS) entry which is preliminary data.</text>
</comment>
<sequence length="551" mass="64896">MQKKNIRINSTPKRLCILNYEESQNIFGVFSNADLEERYKTLVNRCELRGIHFEPQIKERFVDISLLKELDEQCQLFKSVFYWFKDIYFGIRISNSSHSFSTPKFIDEMEYPIDEYTLVFNDTPDSPYDLNSYTNFTNIYEYPQRIFKVNENFLRANITRMIDIEVLMAAGYIRGGGDEEDKSYDRLLEDCLEGKLQNDYFEMASHAYRNYIEVKRYIDSQNYADSKLNKLENEYLIIKNQRFKGSYFNRSDFIIDRLILTKNGIFVCSLMNYGKKGQTLHITSDGKWILLDNDKNNPQESDLAIETSIIEDCALNCIAIKQILRNAFHSLSDNFQIYPLILIANDEVCVQNDTNHNIIRGGDIYAALESKIKSIEPQQLQDIANEIVKFEISPEKISLPFYTQELKSIYSVYQEIYYDHLYILSRITDMLWEIKKADYYSSQIRYRKITTFIFSLGSVACLLRILIGNIINPYFAESYTTPTLWMFLMLVFISAGLYEYHNLLSWKEGRDKGECYEVKREYFLFGGFIPHIAVSLILTFLIKFILLRFTM</sequence>
<dbReference type="RefSeq" id="WP_008790262.1">
    <property type="nucleotide sequence ID" value="NZ_AKCB01000004.1"/>
</dbReference>
<evidence type="ECO:0000256" key="1">
    <source>
        <dbReference type="SAM" id="Phobius"/>
    </source>
</evidence>